<dbReference type="HOGENOM" id="CLU_2662933_0_0_10"/>
<dbReference type="AlphaFoldDB" id="B0MUC9"/>
<name>B0MUC9_9BACT</name>
<evidence type="ECO:0000313" key="1">
    <source>
        <dbReference type="EMBL" id="EDS03686.1"/>
    </source>
</evidence>
<dbReference type="EMBL" id="ABFK02000017">
    <property type="protein sequence ID" value="EDS03686.1"/>
    <property type="molecule type" value="Genomic_DNA"/>
</dbReference>
<organism evidence="1 2">
    <name type="scientific">Alistipes putredinis DSM 17216</name>
    <dbReference type="NCBI Taxonomy" id="445970"/>
    <lineage>
        <taxon>Bacteria</taxon>
        <taxon>Pseudomonadati</taxon>
        <taxon>Bacteroidota</taxon>
        <taxon>Bacteroidia</taxon>
        <taxon>Bacteroidales</taxon>
        <taxon>Rikenellaceae</taxon>
        <taxon>Alistipes</taxon>
    </lineage>
</organism>
<evidence type="ECO:0000313" key="2">
    <source>
        <dbReference type="Proteomes" id="UP000005819"/>
    </source>
</evidence>
<reference evidence="1" key="2">
    <citation type="submission" date="2013-09" db="EMBL/GenBank/DDBJ databases">
        <title>Draft genome sequence of Alistipes putredinis (DSM 17216).</title>
        <authorList>
            <person name="Sudarsanam P."/>
            <person name="Ley R."/>
            <person name="Guruge J."/>
            <person name="Turnbaugh P.J."/>
            <person name="Mahowald M."/>
            <person name="Liep D."/>
            <person name="Gordon J."/>
        </authorList>
    </citation>
    <scope>NUCLEOTIDE SEQUENCE</scope>
    <source>
        <strain evidence="1">DSM 17216</strain>
    </source>
</reference>
<keyword evidence="2" id="KW-1185">Reference proteome</keyword>
<dbReference type="Proteomes" id="UP000005819">
    <property type="component" value="Unassembled WGS sequence"/>
</dbReference>
<gene>
    <name evidence="1" type="ORF">ALIPUT_00738</name>
</gene>
<comment type="caution">
    <text evidence="1">The sequence shown here is derived from an EMBL/GenBank/DDBJ whole genome shotgun (WGS) entry which is preliminary data.</text>
</comment>
<accession>B0MUC9</accession>
<protein>
    <submittedName>
        <fullName evidence="1">Uncharacterized protein</fullName>
    </submittedName>
</protein>
<reference evidence="1" key="1">
    <citation type="submission" date="2007-10" db="EMBL/GenBank/DDBJ databases">
        <authorList>
            <person name="Fulton L."/>
            <person name="Clifton S."/>
            <person name="Fulton B."/>
            <person name="Xu J."/>
            <person name="Minx P."/>
            <person name="Pepin K.H."/>
            <person name="Johnson M."/>
            <person name="Thiruvilangam P."/>
            <person name="Bhonagiri V."/>
            <person name="Nash W.E."/>
            <person name="Mardis E.R."/>
            <person name="Wilson R.K."/>
        </authorList>
    </citation>
    <scope>NUCLEOTIDE SEQUENCE [LARGE SCALE GENOMIC DNA]</scope>
    <source>
        <strain evidence="1">DSM 17216</strain>
    </source>
</reference>
<proteinExistence type="predicted"/>
<sequence>MHTRENKLTNKCFIKKFLIRQLRVSSFTILSYHHSSAVKANHLHGLFAKYGCKYKNYFIKKQKQKISPAIYFRNK</sequence>